<evidence type="ECO:0000313" key="2">
    <source>
        <dbReference type="Proteomes" id="UP000053732"/>
    </source>
</evidence>
<dbReference type="AlphaFoldDB" id="A0A0G4PPL8"/>
<gene>
    <name evidence="1" type="ORF">PCAMFM013_S025g000154</name>
</gene>
<keyword evidence="2" id="KW-1185">Reference proteome</keyword>
<sequence length="34" mass="3910">MSIKRDIKFVRSTYPDQKQAMTSKGVLESDTYEG</sequence>
<name>A0A0G4PPL8_PENC3</name>
<accession>A0A0G4PPL8</accession>
<dbReference type="Proteomes" id="UP000053732">
    <property type="component" value="Unassembled WGS sequence"/>
</dbReference>
<evidence type="ECO:0000313" key="1">
    <source>
        <dbReference type="EMBL" id="CRL28096.1"/>
    </source>
</evidence>
<proteinExistence type="predicted"/>
<organism evidence="1 2">
    <name type="scientific">Penicillium camemberti (strain FM 013)</name>
    <dbReference type="NCBI Taxonomy" id="1429867"/>
    <lineage>
        <taxon>Eukaryota</taxon>
        <taxon>Fungi</taxon>
        <taxon>Dikarya</taxon>
        <taxon>Ascomycota</taxon>
        <taxon>Pezizomycotina</taxon>
        <taxon>Eurotiomycetes</taxon>
        <taxon>Eurotiomycetidae</taxon>
        <taxon>Eurotiales</taxon>
        <taxon>Aspergillaceae</taxon>
        <taxon>Penicillium</taxon>
    </lineage>
</organism>
<protein>
    <submittedName>
        <fullName evidence="1">Str. FM013</fullName>
    </submittedName>
</protein>
<dbReference type="EMBL" id="HG793158">
    <property type="protein sequence ID" value="CRL28096.1"/>
    <property type="molecule type" value="Genomic_DNA"/>
</dbReference>
<reference evidence="1 2" key="1">
    <citation type="journal article" date="2014" name="Nat. Commun.">
        <title>Multiple recent horizontal transfers of a large genomic region in cheese making fungi.</title>
        <authorList>
            <person name="Cheeseman K."/>
            <person name="Ropars J."/>
            <person name="Renault P."/>
            <person name="Dupont J."/>
            <person name="Gouzy J."/>
            <person name="Branca A."/>
            <person name="Abraham A.L."/>
            <person name="Ceppi M."/>
            <person name="Conseiller E."/>
            <person name="Debuchy R."/>
            <person name="Malagnac F."/>
            <person name="Goarin A."/>
            <person name="Silar P."/>
            <person name="Lacoste S."/>
            <person name="Sallet E."/>
            <person name="Bensimon A."/>
            <person name="Giraud T."/>
            <person name="Brygoo Y."/>
        </authorList>
    </citation>
    <scope>NUCLEOTIDE SEQUENCE [LARGE SCALE GENOMIC DNA]</scope>
    <source>
        <strain evidence="2">FM 013</strain>
    </source>
</reference>